<reference evidence="2 3" key="1">
    <citation type="submission" date="2024-09" db="EMBL/GenBank/DDBJ databases">
        <authorList>
            <person name="Lee S.D."/>
        </authorList>
    </citation>
    <scope>NUCLEOTIDE SEQUENCE [LARGE SCALE GENOMIC DNA]</scope>
    <source>
        <strain evidence="2 3">N8-3</strain>
    </source>
</reference>
<feature type="transmembrane region" description="Helical" evidence="1">
    <location>
        <begin position="76"/>
        <end position="98"/>
    </location>
</feature>
<dbReference type="EMBL" id="JBHFAB010000002">
    <property type="protein sequence ID" value="MFC1415620.1"/>
    <property type="molecule type" value="Genomic_DNA"/>
</dbReference>
<dbReference type="RefSeq" id="WP_380531659.1">
    <property type="nucleotide sequence ID" value="NZ_JBHFAB010000002.1"/>
</dbReference>
<evidence type="ECO:0000313" key="3">
    <source>
        <dbReference type="Proteomes" id="UP001592531"/>
    </source>
</evidence>
<keyword evidence="1" id="KW-0812">Transmembrane</keyword>
<accession>A0ABV6VPF4</accession>
<gene>
    <name evidence="2" type="ORF">ACEZDE_03040</name>
</gene>
<keyword evidence="1" id="KW-1133">Transmembrane helix</keyword>
<evidence type="ECO:0000256" key="1">
    <source>
        <dbReference type="SAM" id="Phobius"/>
    </source>
</evidence>
<proteinExistence type="predicted"/>
<protein>
    <submittedName>
        <fullName evidence="2">Uncharacterized protein</fullName>
    </submittedName>
</protein>
<feature type="transmembrane region" description="Helical" evidence="1">
    <location>
        <begin position="36"/>
        <end position="55"/>
    </location>
</feature>
<comment type="caution">
    <text evidence="2">The sequence shown here is derived from an EMBL/GenBank/DDBJ whole genome shotgun (WGS) entry which is preliminary data.</text>
</comment>
<dbReference type="Pfam" id="PF26314">
    <property type="entry name" value="MptA_B_family"/>
    <property type="match status" value="1"/>
</dbReference>
<dbReference type="Proteomes" id="UP001592531">
    <property type="component" value="Unassembled WGS sequence"/>
</dbReference>
<sequence length="104" mass="10824">MRNRNRWVGLAGTTALALGGADGAGALPSAAGVRHPSIGLFLAYFGLVLLVGAWWRLGRTVRSDRPPSSRELLLTLAVWAAPLLLATGGGLLALVALLCVRPAR</sequence>
<name>A0ABV6VPF4_9ACTN</name>
<keyword evidence="1" id="KW-0472">Membrane</keyword>
<keyword evidence="3" id="KW-1185">Reference proteome</keyword>
<evidence type="ECO:0000313" key="2">
    <source>
        <dbReference type="EMBL" id="MFC1415620.1"/>
    </source>
</evidence>
<organism evidence="2 3">
    <name type="scientific">Streptacidiphilus cavernicola</name>
    <dbReference type="NCBI Taxonomy" id="3342716"/>
    <lineage>
        <taxon>Bacteria</taxon>
        <taxon>Bacillati</taxon>
        <taxon>Actinomycetota</taxon>
        <taxon>Actinomycetes</taxon>
        <taxon>Kitasatosporales</taxon>
        <taxon>Streptomycetaceae</taxon>
        <taxon>Streptacidiphilus</taxon>
    </lineage>
</organism>